<evidence type="ECO:0000313" key="3">
    <source>
        <dbReference type="Proteomes" id="UP001549146"/>
    </source>
</evidence>
<evidence type="ECO:0000313" key="2">
    <source>
        <dbReference type="EMBL" id="MET3732855.1"/>
    </source>
</evidence>
<organism evidence="2 3">
    <name type="scientific">Moheibacter stercoris</name>
    <dbReference type="NCBI Taxonomy" id="1628251"/>
    <lineage>
        <taxon>Bacteria</taxon>
        <taxon>Pseudomonadati</taxon>
        <taxon>Bacteroidota</taxon>
        <taxon>Flavobacteriia</taxon>
        <taxon>Flavobacteriales</taxon>
        <taxon>Weeksellaceae</taxon>
        <taxon>Moheibacter</taxon>
    </lineage>
</organism>
<protein>
    <recommendedName>
        <fullName evidence="4">T9SS C-terminal target domain-containing protein</fullName>
    </recommendedName>
</protein>
<keyword evidence="3" id="KW-1185">Reference proteome</keyword>
<proteinExistence type="predicted"/>
<name>A0ABV2LWC7_9FLAO</name>
<feature type="signal peptide" evidence="1">
    <location>
        <begin position="1"/>
        <end position="19"/>
    </location>
</feature>
<dbReference type="RefSeq" id="WP_354510472.1">
    <property type="nucleotide sequence ID" value="NZ_JBEPMO010000021.1"/>
</dbReference>
<keyword evidence="1" id="KW-0732">Signal</keyword>
<dbReference type="Proteomes" id="UP001549146">
    <property type="component" value="Unassembled WGS sequence"/>
</dbReference>
<accession>A0ABV2LWC7</accession>
<evidence type="ECO:0000256" key="1">
    <source>
        <dbReference type="SAM" id="SignalP"/>
    </source>
</evidence>
<gene>
    <name evidence="2" type="ORF">ABID46_002446</name>
</gene>
<sequence>MYKFHLSIFLLLCSICSIAQMKIDTLDIENYKIKSTKISETLKEISSLEIIDGFYWGQNDSGGKAELYKVDPKSGKIIQTVKISNAVNVDWEEMTHNDDYMFIGDFGNNNGKRTDLTIYYFAKSKLESDADVISVEAKKIEFYYPEQKNFNPGKKTTNFDCEAMFFYNGQLHLFTKEWSNLATTHYTLQVKEGKQAAKKMGTFQTNYMVTGAHVDDSPISNTHGFYFIGYTPDGFAFISGFSLPKKENGNLFDPKLNKFNLPLGFTAQVGQVEGISIKQDKPNVICYSNEDFKFKTFHVEQSVQCIYSLAQ</sequence>
<dbReference type="EMBL" id="JBEPMO010000021">
    <property type="protein sequence ID" value="MET3732855.1"/>
    <property type="molecule type" value="Genomic_DNA"/>
</dbReference>
<feature type="chain" id="PRO_5046239336" description="T9SS C-terminal target domain-containing protein" evidence="1">
    <location>
        <begin position="20"/>
        <end position="311"/>
    </location>
</feature>
<comment type="caution">
    <text evidence="2">The sequence shown here is derived from an EMBL/GenBank/DDBJ whole genome shotgun (WGS) entry which is preliminary data.</text>
</comment>
<reference evidence="2 3" key="1">
    <citation type="submission" date="2024-06" db="EMBL/GenBank/DDBJ databases">
        <title>Genomic Encyclopedia of Type Strains, Phase IV (KMG-IV): sequencing the most valuable type-strain genomes for metagenomic binning, comparative biology and taxonomic classification.</title>
        <authorList>
            <person name="Goeker M."/>
        </authorList>
    </citation>
    <scope>NUCLEOTIDE SEQUENCE [LARGE SCALE GENOMIC DNA]</scope>
    <source>
        <strain evidence="2 3">DSM 29388</strain>
    </source>
</reference>
<evidence type="ECO:0008006" key="4">
    <source>
        <dbReference type="Google" id="ProtNLM"/>
    </source>
</evidence>